<dbReference type="Proteomes" id="UP000674234">
    <property type="component" value="Unassembled WGS sequence"/>
</dbReference>
<reference evidence="4" key="1">
    <citation type="submission" date="2021-02" db="EMBL/GenBank/DDBJ databases">
        <title>Draft genome sequence of Microbispora sp. RL4-1S isolated from rice leaves in Thailand.</title>
        <authorList>
            <person name="Muangham S."/>
            <person name="Duangmal K."/>
        </authorList>
    </citation>
    <scope>NUCLEOTIDE SEQUENCE</scope>
    <source>
        <strain evidence="4">RL4-1S</strain>
    </source>
</reference>
<dbReference type="RefSeq" id="WP_210155083.1">
    <property type="nucleotide sequence ID" value="NZ_JAFCNB010000003.1"/>
</dbReference>
<dbReference type="InterPro" id="IPR052016">
    <property type="entry name" value="Bact_Sigma-Reg"/>
</dbReference>
<evidence type="ECO:0000259" key="3">
    <source>
        <dbReference type="PROSITE" id="PS51746"/>
    </source>
</evidence>
<proteinExistence type="predicted"/>
<feature type="region of interest" description="Disordered" evidence="2">
    <location>
        <begin position="1"/>
        <end position="35"/>
    </location>
</feature>
<dbReference type="InterPro" id="IPR036457">
    <property type="entry name" value="PPM-type-like_dom_sf"/>
</dbReference>
<evidence type="ECO:0000313" key="5">
    <source>
        <dbReference type="Proteomes" id="UP000674234"/>
    </source>
</evidence>
<dbReference type="PROSITE" id="PS51746">
    <property type="entry name" value="PPM_2"/>
    <property type="match status" value="1"/>
</dbReference>
<sequence length="440" mass="47024">MEESCRQTNSQSGPGGSGDRGGPDGPGGSGRPDVGERMVRDLLERARCSAAELLADAVVHAAAPLGVRQAVIYMADLGQESLVPLHGDQAWTPGSVPLSIDGTPAGRVYRTLTPYQSDREGGRTLWLPLVDGADRLGVLELSLPEIVPDRARLMLLASLVGLLLATKRAYSDTVPRTRRTQLMTLSAEMEWVFMPPLTFSTEDVQVGALLEPAYELGGDAFDYSLSGDHLHVSIYDAMGHDLDAGLLAAVALASCRNARRNGGDLPDLAELAEEAVAEHFGGERFITAVLADIDIRTGVMRWINCGHPPPLLVRQGKVVKRLDQPPRLPLGLGDTQPAAVYEERLQRGDQVLLFTDGVSEARSPEGELLGIDRVCDLVVRTRTPGLPVAEGLRRFVRALAEHQHGRLRDDTTVVLVEWGPSPAPSADGTEPGAASEGGGT</sequence>
<dbReference type="PANTHER" id="PTHR43156:SF2">
    <property type="entry name" value="STAGE II SPORULATION PROTEIN E"/>
    <property type="match status" value="1"/>
</dbReference>
<comment type="caution">
    <text evidence="4">The sequence shown here is derived from an EMBL/GenBank/DDBJ whole genome shotgun (WGS) entry which is preliminary data.</text>
</comment>
<dbReference type="SMART" id="SM00331">
    <property type="entry name" value="PP2C_SIG"/>
    <property type="match status" value="1"/>
</dbReference>
<gene>
    <name evidence="4" type="ORF">JOL79_08305</name>
</gene>
<dbReference type="AlphaFoldDB" id="A0A940WE13"/>
<dbReference type="GO" id="GO:0016791">
    <property type="term" value="F:phosphatase activity"/>
    <property type="evidence" value="ECO:0007669"/>
    <property type="project" value="TreeGrafter"/>
</dbReference>
<dbReference type="PANTHER" id="PTHR43156">
    <property type="entry name" value="STAGE II SPORULATION PROTEIN E-RELATED"/>
    <property type="match status" value="1"/>
</dbReference>
<protein>
    <submittedName>
        <fullName evidence="4">Serine/threonine-protein phosphatase</fullName>
    </submittedName>
</protein>
<feature type="compositionally biased region" description="Polar residues" evidence="2">
    <location>
        <begin position="1"/>
        <end position="11"/>
    </location>
</feature>
<dbReference type="Gene3D" id="3.60.40.10">
    <property type="entry name" value="PPM-type phosphatase domain"/>
    <property type="match status" value="1"/>
</dbReference>
<organism evidence="4 5">
    <name type="scientific">Microbispora oryzae</name>
    <dbReference type="NCBI Taxonomy" id="2806554"/>
    <lineage>
        <taxon>Bacteria</taxon>
        <taxon>Bacillati</taxon>
        <taxon>Actinomycetota</taxon>
        <taxon>Actinomycetes</taxon>
        <taxon>Streptosporangiales</taxon>
        <taxon>Streptosporangiaceae</taxon>
        <taxon>Microbispora</taxon>
    </lineage>
</organism>
<evidence type="ECO:0000256" key="2">
    <source>
        <dbReference type="SAM" id="MobiDB-lite"/>
    </source>
</evidence>
<accession>A0A940WE13</accession>
<dbReference type="EMBL" id="JAFCNB010000003">
    <property type="protein sequence ID" value="MBP2703805.1"/>
    <property type="molecule type" value="Genomic_DNA"/>
</dbReference>
<feature type="compositionally biased region" description="Gly residues" evidence="2">
    <location>
        <begin position="13"/>
        <end position="30"/>
    </location>
</feature>
<dbReference type="SUPFAM" id="SSF81606">
    <property type="entry name" value="PP2C-like"/>
    <property type="match status" value="1"/>
</dbReference>
<dbReference type="InterPro" id="IPR001932">
    <property type="entry name" value="PPM-type_phosphatase-like_dom"/>
</dbReference>
<name>A0A940WE13_9ACTN</name>
<feature type="domain" description="PPM-type phosphatase" evidence="3">
    <location>
        <begin position="198"/>
        <end position="418"/>
    </location>
</feature>
<keyword evidence="5" id="KW-1185">Reference proteome</keyword>
<dbReference type="Pfam" id="PF07228">
    <property type="entry name" value="SpoIIE"/>
    <property type="match status" value="1"/>
</dbReference>
<keyword evidence="1" id="KW-0378">Hydrolase</keyword>
<evidence type="ECO:0000256" key="1">
    <source>
        <dbReference type="ARBA" id="ARBA00022801"/>
    </source>
</evidence>
<evidence type="ECO:0000313" key="4">
    <source>
        <dbReference type="EMBL" id="MBP2703805.1"/>
    </source>
</evidence>
<feature type="region of interest" description="Disordered" evidence="2">
    <location>
        <begin position="418"/>
        <end position="440"/>
    </location>
</feature>